<dbReference type="Pfam" id="PF06748">
    <property type="entry name" value="DUF1217"/>
    <property type="match status" value="2"/>
</dbReference>
<keyword evidence="3" id="KW-1185">Reference proteome</keyword>
<name>A0A8E2VKC7_9RHOB</name>
<organism evidence="2 3">
    <name type="scientific">Rhodovulum kholense</name>
    <dbReference type="NCBI Taxonomy" id="453584"/>
    <lineage>
        <taxon>Bacteria</taxon>
        <taxon>Pseudomonadati</taxon>
        <taxon>Pseudomonadota</taxon>
        <taxon>Alphaproteobacteria</taxon>
        <taxon>Rhodobacterales</taxon>
        <taxon>Paracoccaceae</taxon>
        <taxon>Rhodovulum</taxon>
    </lineage>
</organism>
<dbReference type="RefSeq" id="WP_108027530.1">
    <property type="nucleotide sequence ID" value="NZ_QAYC01000009.1"/>
</dbReference>
<sequence length="454" mass="49211">MSFQPVLPLTGYAGWRFLERTMERQQEAFNKSQTTQKELDYFAKNIGKVTSADDLVSDYRLLKVALGAFGLQDDIGNRYFIKKVLTEGIDDDKSLANKLSDKSYYNFAKAFSFVSADASAVATEKDFANDLSLKIEGAGYLAVMTPSGEVAYTRNASLQRDADGRIVTAEGYTVASSRDVGLLPVAAAETETGEETDTDTDEEETAFSGITIPDFVETVTVNDKGEVYGHFEGGGQGLLLGRLILTNFSDEKAEEALAVLGAEEADAVEDVDAPPVDRETAYFVVTEGSGYPISGPALEDGFGSFKRGEAVEAQEVFDTEMITAAFLTRSFELAVGEQDEGMRLALNIDRELVTLAADDISEDAKWFSIMGSGPMRSVFDTAFGLPNSFASLDLDRQLDVYKAKAKAMFGDTSVSQFSGDEMREKLIKMYMIRSDADTGAGFSSGQIALRLLGG</sequence>
<evidence type="ECO:0000259" key="1">
    <source>
        <dbReference type="Pfam" id="PF22692"/>
    </source>
</evidence>
<dbReference type="EMBL" id="QAYC01000009">
    <property type="protein sequence ID" value="PTW47669.1"/>
    <property type="molecule type" value="Genomic_DNA"/>
</dbReference>
<protein>
    <submittedName>
        <fullName evidence="2">Uncharacterized protein DUF1217</fullName>
    </submittedName>
</protein>
<dbReference type="SUPFAM" id="SSF158837">
    <property type="entry name" value="AGR C 984p-like"/>
    <property type="match status" value="1"/>
</dbReference>
<dbReference type="InterPro" id="IPR023157">
    <property type="entry name" value="AGR-C-984p-like_sf"/>
</dbReference>
<dbReference type="Proteomes" id="UP000244037">
    <property type="component" value="Unassembled WGS sequence"/>
</dbReference>
<accession>A0A8E2VKC7</accession>
<comment type="caution">
    <text evidence="2">The sequence shown here is derived from an EMBL/GenBank/DDBJ whole genome shotgun (WGS) entry which is preliminary data.</text>
</comment>
<dbReference type="AlphaFoldDB" id="A0A8E2VKC7"/>
<dbReference type="InterPro" id="IPR010626">
    <property type="entry name" value="DUF1217"/>
</dbReference>
<dbReference type="InterPro" id="IPR037925">
    <property type="entry name" value="FlgE/F/G-like"/>
</dbReference>
<evidence type="ECO:0000313" key="3">
    <source>
        <dbReference type="Proteomes" id="UP000244037"/>
    </source>
</evidence>
<reference evidence="2 3" key="1">
    <citation type="submission" date="2018-04" db="EMBL/GenBank/DDBJ databases">
        <title>Genomic Encyclopedia of Archaeal and Bacterial Type Strains, Phase II (KMG-II): from individual species to whole genera.</title>
        <authorList>
            <person name="Goeker M."/>
        </authorList>
    </citation>
    <scope>NUCLEOTIDE SEQUENCE [LARGE SCALE GENOMIC DNA]</scope>
    <source>
        <strain evidence="2 3">DSM 19783</strain>
    </source>
</reference>
<evidence type="ECO:0000313" key="2">
    <source>
        <dbReference type="EMBL" id="PTW47669.1"/>
    </source>
</evidence>
<proteinExistence type="predicted"/>
<dbReference type="SUPFAM" id="SSF117143">
    <property type="entry name" value="Flagellar hook protein flgE"/>
    <property type="match status" value="1"/>
</dbReference>
<dbReference type="Pfam" id="PF22692">
    <property type="entry name" value="LlgE_F_G_D1"/>
    <property type="match status" value="1"/>
</dbReference>
<dbReference type="InterPro" id="IPR053967">
    <property type="entry name" value="LlgE_F_G-like_D1"/>
</dbReference>
<dbReference type="OrthoDB" id="7824597at2"/>
<dbReference type="Gene3D" id="1.10.3700.10">
    <property type="entry name" value="AGR C 984p-like"/>
    <property type="match status" value="2"/>
</dbReference>
<gene>
    <name evidence="2" type="ORF">C8N38_10926</name>
</gene>
<feature type="domain" description="Flagellar hook protein FlgE/F/G-like D1" evidence="1">
    <location>
        <begin position="135"/>
        <end position="228"/>
    </location>
</feature>